<dbReference type="PANTHER" id="PTHR32196:SF21">
    <property type="entry name" value="ABC TRANSPORTER PERMEASE PROTEIN YPHD-RELATED"/>
    <property type="match status" value="1"/>
</dbReference>
<evidence type="ECO:0000256" key="6">
    <source>
        <dbReference type="ARBA" id="ARBA00022989"/>
    </source>
</evidence>
<dbReference type="InterPro" id="IPR001851">
    <property type="entry name" value="ABC_transp_permease"/>
</dbReference>
<feature type="transmembrane region" description="Helical" evidence="8">
    <location>
        <begin position="34"/>
        <end position="53"/>
    </location>
</feature>
<evidence type="ECO:0000256" key="5">
    <source>
        <dbReference type="ARBA" id="ARBA00022692"/>
    </source>
</evidence>
<evidence type="ECO:0000313" key="10">
    <source>
        <dbReference type="Proteomes" id="UP001282474"/>
    </source>
</evidence>
<accession>A0ABU4MT11</accession>
<dbReference type="CDD" id="cd06579">
    <property type="entry name" value="TM_PBP1_transp_AraH_like"/>
    <property type="match status" value="1"/>
</dbReference>
<protein>
    <submittedName>
        <fullName evidence="9">ABC transporter permease</fullName>
    </submittedName>
</protein>
<dbReference type="Proteomes" id="UP001282474">
    <property type="component" value="Unassembled WGS sequence"/>
</dbReference>
<name>A0ABU4MT11_9ACTN</name>
<evidence type="ECO:0000256" key="1">
    <source>
        <dbReference type="ARBA" id="ARBA00004651"/>
    </source>
</evidence>
<evidence type="ECO:0000313" key="9">
    <source>
        <dbReference type="EMBL" id="MDX3040608.1"/>
    </source>
</evidence>
<proteinExistence type="predicted"/>
<feature type="transmembrane region" description="Helical" evidence="8">
    <location>
        <begin position="65"/>
        <end position="85"/>
    </location>
</feature>
<feature type="transmembrane region" description="Helical" evidence="8">
    <location>
        <begin position="323"/>
        <end position="340"/>
    </location>
</feature>
<dbReference type="PANTHER" id="PTHR32196">
    <property type="entry name" value="ABC TRANSPORTER PERMEASE PROTEIN YPHD-RELATED-RELATED"/>
    <property type="match status" value="1"/>
</dbReference>
<dbReference type="Pfam" id="PF02653">
    <property type="entry name" value="BPD_transp_2"/>
    <property type="match status" value="1"/>
</dbReference>
<comment type="caution">
    <text evidence="9">The sequence shown here is derived from an EMBL/GenBank/DDBJ whole genome shotgun (WGS) entry which is preliminary data.</text>
</comment>
<sequence>MSGVSVRNSDDVAGDGRVQQGATRAVLRKSATNSSLMAGILVIALVLTGILAVDGFGSGTNLRTMLVFGAFLGIVCIGQTLCALLGELDLSIPFVVGAANIVMLWLLGQGLSSWFSVLIVVVLALGMGTITGLVSYFQPGRSLILSLGMGFAVLGGAQIVVGIGADQAGTVYGRVPGWLTDAGSANGSFLGTGIGLTVWLWAALSVVVILVLRRTWPGRGLYAMGGNRTAADRALVPQLGIWLGTFALSAAMASVVGILLLGFSGGAFADVGRPYLFTTVAAVVVGGTSLLGGRGGYGATVLGVAVMTLLGTVLVGLGLSAAAQQAVLGLLIVPMVALYGRQPHPRTQI</sequence>
<keyword evidence="6 8" id="KW-1133">Transmembrane helix</keyword>
<evidence type="ECO:0000256" key="8">
    <source>
        <dbReference type="SAM" id="Phobius"/>
    </source>
</evidence>
<reference evidence="9 10" key="1">
    <citation type="journal article" date="2023" name="Microb. Genom.">
        <title>Mesoterricola silvestris gen. nov., sp. nov., Mesoterricola sediminis sp. nov., Geothrix oryzae sp. nov., Geothrix edaphica sp. nov., Geothrix rubra sp. nov., and Geothrix limicola sp. nov., six novel members of Acidobacteriota isolated from soils.</title>
        <authorList>
            <person name="Weisberg A.J."/>
            <person name="Pearce E."/>
            <person name="Kramer C.G."/>
            <person name="Chang J.H."/>
            <person name="Clarke C.R."/>
        </authorList>
    </citation>
    <scope>NUCLEOTIDE SEQUENCE [LARGE SCALE GENOMIC DNA]</scope>
    <source>
        <strain evidence="9 10">NE20-4-1</strain>
    </source>
</reference>
<evidence type="ECO:0000256" key="2">
    <source>
        <dbReference type="ARBA" id="ARBA00022448"/>
    </source>
</evidence>
<feature type="transmembrane region" description="Helical" evidence="8">
    <location>
        <begin position="90"/>
        <end position="108"/>
    </location>
</feature>
<feature type="transmembrane region" description="Helical" evidence="8">
    <location>
        <begin position="239"/>
        <end position="263"/>
    </location>
</feature>
<organism evidence="9 10">
    <name type="scientific">Streptomyces caniscabiei</name>
    <dbReference type="NCBI Taxonomy" id="2746961"/>
    <lineage>
        <taxon>Bacteria</taxon>
        <taxon>Bacillati</taxon>
        <taxon>Actinomycetota</taxon>
        <taxon>Actinomycetes</taxon>
        <taxon>Kitasatosporales</taxon>
        <taxon>Streptomycetaceae</taxon>
        <taxon>Streptomyces</taxon>
    </lineage>
</organism>
<evidence type="ECO:0000256" key="4">
    <source>
        <dbReference type="ARBA" id="ARBA00022519"/>
    </source>
</evidence>
<evidence type="ECO:0000256" key="7">
    <source>
        <dbReference type="ARBA" id="ARBA00023136"/>
    </source>
</evidence>
<feature type="transmembrane region" description="Helical" evidence="8">
    <location>
        <begin position="299"/>
        <end position="317"/>
    </location>
</feature>
<dbReference type="EMBL" id="JARAWJ010000021">
    <property type="protein sequence ID" value="MDX3040608.1"/>
    <property type="molecule type" value="Genomic_DNA"/>
</dbReference>
<feature type="transmembrane region" description="Helical" evidence="8">
    <location>
        <begin position="114"/>
        <end position="136"/>
    </location>
</feature>
<comment type="subcellular location">
    <subcellularLocation>
        <location evidence="1">Cell membrane</location>
        <topology evidence="1">Multi-pass membrane protein</topology>
    </subcellularLocation>
</comment>
<dbReference type="RefSeq" id="WP_196789164.1">
    <property type="nucleotide sequence ID" value="NZ_JABXWF010000005.1"/>
</dbReference>
<feature type="transmembrane region" description="Helical" evidence="8">
    <location>
        <begin position="143"/>
        <end position="165"/>
    </location>
</feature>
<keyword evidence="7 8" id="KW-0472">Membrane</keyword>
<keyword evidence="2" id="KW-0813">Transport</keyword>
<evidence type="ECO:0000256" key="3">
    <source>
        <dbReference type="ARBA" id="ARBA00022475"/>
    </source>
</evidence>
<feature type="transmembrane region" description="Helical" evidence="8">
    <location>
        <begin position="185"/>
        <end position="212"/>
    </location>
</feature>
<gene>
    <name evidence="9" type="ORF">PV383_26000</name>
</gene>
<keyword evidence="10" id="KW-1185">Reference proteome</keyword>
<feature type="transmembrane region" description="Helical" evidence="8">
    <location>
        <begin position="275"/>
        <end position="292"/>
    </location>
</feature>
<keyword evidence="3" id="KW-1003">Cell membrane</keyword>
<keyword evidence="4" id="KW-0997">Cell inner membrane</keyword>
<keyword evidence="5 8" id="KW-0812">Transmembrane</keyword>